<dbReference type="GeneTree" id="ENSGT00500000045533"/>
<evidence type="ECO:0000313" key="2">
    <source>
        <dbReference type="EMBL" id="EFB12884.1"/>
    </source>
</evidence>
<reference evidence="2 4" key="1">
    <citation type="journal article" date="2010" name="Nature">
        <title>The sequence and de novo assembly of the giant panda genome.</title>
        <authorList>
            <person name="Li R."/>
            <person name="Fan W."/>
            <person name="Tian G."/>
            <person name="Zhu H."/>
            <person name="He L."/>
            <person name="Cai J."/>
            <person name="Huang Q."/>
            <person name="Cai Q."/>
            <person name="Li B."/>
            <person name="Bai Y."/>
            <person name="Zhang Z."/>
            <person name="Zhang Y."/>
            <person name="Wang W."/>
            <person name="Li J."/>
            <person name="Wei F."/>
            <person name="Li H."/>
            <person name="Jian M."/>
            <person name="Li J."/>
            <person name="Zhang Z."/>
            <person name="Nielsen R."/>
            <person name="Li D."/>
            <person name="Gu W."/>
            <person name="Yang Z."/>
            <person name="Xuan Z."/>
            <person name="Ryder O.A."/>
            <person name="Leung F.C."/>
            <person name="Zhou Y."/>
            <person name="Cao J."/>
            <person name="Sun X."/>
            <person name="Fu Y."/>
            <person name="Fang X."/>
            <person name="Guo X."/>
            <person name="Wang B."/>
            <person name="Hou R."/>
            <person name="Shen F."/>
            <person name="Mu B."/>
            <person name="Ni P."/>
            <person name="Lin R."/>
            <person name="Qian W."/>
            <person name="Wang G."/>
            <person name="Yu C."/>
            <person name="Nie W."/>
            <person name="Wang J."/>
            <person name="Wu Z."/>
            <person name="Liang H."/>
            <person name="Min J."/>
            <person name="Wu Q."/>
            <person name="Cheng S."/>
            <person name="Ruan J."/>
            <person name="Wang M."/>
            <person name="Shi Z."/>
            <person name="Wen M."/>
            <person name="Liu B."/>
            <person name="Ren X."/>
            <person name="Zheng H."/>
            <person name="Dong D."/>
            <person name="Cook K."/>
            <person name="Shan G."/>
            <person name="Zhang H."/>
            <person name="Kosiol C."/>
            <person name="Xie X."/>
            <person name="Lu Z."/>
            <person name="Zheng H."/>
            <person name="Li Y."/>
            <person name="Steiner C.C."/>
            <person name="Lam T.T."/>
            <person name="Lin S."/>
            <person name="Zhang Q."/>
            <person name="Li G."/>
            <person name="Tian J."/>
            <person name="Gong T."/>
            <person name="Liu H."/>
            <person name="Zhang D."/>
            <person name="Fang L."/>
            <person name="Ye C."/>
            <person name="Zhang J."/>
            <person name="Hu W."/>
            <person name="Xu A."/>
            <person name="Ren Y."/>
            <person name="Zhang G."/>
            <person name="Bruford M.W."/>
            <person name="Li Q."/>
            <person name="Ma L."/>
            <person name="Guo Y."/>
            <person name="An N."/>
            <person name="Hu Y."/>
            <person name="Zheng Y."/>
            <person name="Shi Y."/>
            <person name="Li Z."/>
            <person name="Liu Q."/>
            <person name="Chen Y."/>
            <person name="Zhao J."/>
            <person name="Qu N."/>
            <person name="Zhao S."/>
            <person name="Tian F."/>
            <person name="Wang X."/>
            <person name="Wang H."/>
            <person name="Xu L."/>
            <person name="Liu X."/>
            <person name="Vinar T."/>
            <person name="Wang Y."/>
            <person name="Lam T.W."/>
            <person name="Yiu S.M."/>
            <person name="Liu S."/>
            <person name="Zhang H."/>
            <person name="Li D."/>
            <person name="Huang Y."/>
            <person name="Wang X."/>
            <person name="Yang G."/>
            <person name="Jiang Z."/>
            <person name="Wang J."/>
            <person name="Qin N."/>
            <person name="Li L."/>
            <person name="Li J."/>
            <person name="Bolund L."/>
            <person name="Kristiansen K."/>
            <person name="Wong G.K."/>
            <person name="Olson M."/>
            <person name="Zhang X."/>
            <person name="Li S."/>
            <person name="Yang H."/>
            <person name="Wang J."/>
            <person name="Wang J."/>
        </authorList>
    </citation>
    <scope>NUCLEOTIDE SEQUENCE [LARGE SCALE GENOMIC DNA]</scope>
</reference>
<dbReference type="Proteomes" id="UP000008912">
    <property type="component" value="Unassembled WGS sequence"/>
</dbReference>
<feature type="non-terminal residue" evidence="2">
    <location>
        <position position="64"/>
    </location>
</feature>
<feature type="non-terminal residue" evidence="2">
    <location>
        <position position="1"/>
    </location>
</feature>
<evidence type="ECO:0000313" key="3">
    <source>
        <dbReference type="Ensembl" id="ENSAMEP00000022587.1"/>
    </source>
</evidence>
<name>D2HHC4_AILME</name>
<proteinExistence type="predicted"/>
<keyword evidence="1" id="KW-0812">Transmembrane</keyword>
<feature type="transmembrane region" description="Helical" evidence="1">
    <location>
        <begin position="7"/>
        <end position="27"/>
    </location>
</feature>
<dbReference type="EMBL" id="GL192838">
    <property type="protein sequence ID" value="EFB12884.1"/>
    <property type="molecule type" value="Genomic_DNA"/>
</dbReference>
<sequence>VTWMKRSVCICFRYFNFAFLMPWIFYFENSECEANSQTELLLRPLWKNVRFNVSSMIVLQAAHF</sequence>
<organism evidence="2">
    <name type="scientific">Ailuropoda melanoleuca</name>
    <name type="common">Giant panda</name>
    <dbReference type="NCBI Taxonomy" id="9646"/>
    <lineage>
        <taxon>Eukaryota</taxon>
        <taxon>Metazoa</taxon>
        <taxon>Chordata</taxon>
        <taxon>Craniata</taxon>
        <taxon>Vertebrata</taxon>
        <taxon>Euteleostomi</taxon>
        <taxon>Mammalia</taxon>
        <taxon>Eutheria</taxon>
        <taxon>Laurasiatheria</taxon>
        <taxon>Carnivora</taxon>
        <taxon>Caniformia</taxon>
        <taxon>Ursidae</taxon>
        <taxon>Ailuropoda</taxon>
    </lineage>
</organism>
<protein>
    <submittedName>
        <fullName evidence="2 3">Uncharacterized protein</fullName>
    </submittedName>
</protein>
<evidence type="ECO:0000313" key="4">
    <source>
        <dbReference type="Proteomes" id="UP000008912"/>
    </source>
</evidence>
<accession>D2HHC4</accession>
<keyword evidence="1" id="KW-1133">Transmembrane helix</keyword>
<evidence type="ECO:0000256" key="1">
    <source>
        <dbReference type="SAM" id="Phobius"/>
    </source>
</evidence>
<reference evidence="3" key="2">
    <citation type="submission" date="2025-05" db="UniProtKB">
        <authorList>
            <consortium name="Ensembl"/>
        </authorList>
    </citation>
    <scope>IDENTIFICATION</scope>
</reference>
<dbReference type="Ensembl" id="ENSAMET00000043906.1">
    <property type="protein sequence ID" value="ENSAMEP00000022587.1"/>
    <property type="gene ID" value="ENSAMEG00000028987.1"/>
</dbReference>
<dbReference type="AlphaFoldDB" id="D2HHC4"/>
<keyword evidence="1" id="KW-0472">Membrane</keyword>
<gene>
    <name evidence="2" type="ORF">PANDA_010497</name>
</gene>
<keyword evidence="4" id="KW-1185">Reference proteome</keyword>